<keyword evidence="1" id="KW-0489">Methyltransferase</keyword>
<dbReference type="GO" id="GO:0032259">
    <property type="term" value="P:methylation"/>
    <property type="evidence" value="ECO:0007669"/>
    <property type="project" value="UniProtKB-KW"/>
</dbReference>
<dbReference type="STRING" id="1458426.SMCB_2000"/>
<dbReference type="EMBL" id="AP014569">
    <property type="protein sequence ID" value="BAO84228.1"/>
    <property type="molecule type" value="Genomic_DNA"/>
</dbReference>
<gene>
    <name evidence="1" type="ORF">SMCB_2000</name>
</gene>
<evidence type="ECO:0000313" key="2">
    <source>
        <dbReference type="Proteomes" id="UP000066014"/>
    </source>
</evidence>
<dbReference type="KEGG" id="cbab:SMCB_2000"/>
<evidence type="ECO:0000313" key="1">
    <source>
        <dbReference type="EMBL" id="BAO84228.1"/>
    </source>
</evidence>
<organism evidence="1 2">
    <name type="scientific">Serpentinimonas maccroryi</name>
    <dbReference type="NCBI Taxonomy" id="1458426"/>
    <lineage>
        <taxon>Bacteria</taxon>
        <taxon>Pseudomonadati</taxon>
        <taxon>Pseudomonadota</taxon>
        <taxon>Betaproteobacteria</taxon>
        <taxon>Burkholderiales</taxon>
        <taxon>Comamonadaceae</taxon>
        <taxon>Serpentinimonas</taxon>
    </lineage>
</organism>
<protein>
    <submittedName>
        <fullName evidence="1">Adenine-specific DNA methylase containing a Zn-ribbon</fullName>
    </submittedName>
</protein>
<reference evidence="1 2" key="1">
    <citation type="journal article" date="2014" name="Nat. Commun.">
        <title>Physiological and genomic features of highly alkaliphilic hydrogen-utilizing Betaproteobacteria from a continental serpentinizing site.</title>
        <authorList>
            <person name="Suzuki S."/>
            <person name="Kuenen J.G."/>
            <person name="Schipper K."/>
            <person name="van der Velde S."/>
            <person name="Ishii S."/>
            <person name="Wu A."/>
            <person name="Sorokin D.Y."/>
            <person name="Tenney A."/>
            <person name="Meng X.Y."/>
            <person name="Morrill P.L."/>
            <person name="Kamagata Y."/>
            <person name="Muyzer G."/>
            <person name="Nealson K.H."/>
        </authorList>
    </citation>
    <scope>NUCLEOTIDE SEQUENCE [LARGE SCALE GENOMIC DNA]</scope>
    <source>
        <strain evidence="1 2">B1</strain>
    </source>
</reference>
<keyword evidence="1" id="KW-0808">Transferase</keyword>
<dbReference type="HOGENOM" id="CLU_007795_2_1_4"/>
<keyword evidence="2" id="KW-1185">Reference proteome</keyword>
<dbReference type="RefSeq" id="WP_231851198.1">
    <property type="nucleotide sequence ID" value="NZ_AP014569.1"/>
</dbReference>
<accession>A0A060NXG3</accession>
<dbReference type="Proteomes" id="UP000066014">
    <property type="component" value="Chromosome"/>
</dbReference>
<proteinExistence type="predicted"/>
<name>A0A060NXG3_9BURK</name>
<dbReference type="GO" id="GO:0008168">
    <property type="term" value="F:methyltransferase activity"/>
    <property type="evidence" value="ECO:0007669"/>
    <property type="project" value="UniProtKB-KW"/>
</dbReference>
<dbReference type="REBASE" id="87185">
    <property type="entry name" value="M.SmcB1ORF1999P"/>
</dbReference>
<dbReference type="AlphaFoldDB" id="A0A060NXG3"/>
<sequence length="739" mass="79845">MRAQAEQRIGQLYPKITVSAAMVAERPDLAPLQGQALTVIAWLWARTVRSPNPAFSHAEVPLASTFVLSSKAGKGAYVVPVLEGEGYRFAVKVGEAPAEAAEGTAAGKRGGFYCLLSRSPIDYQYIRSEGAAGRMGARLMAIVAEGARGRIYLAPTEEHEAIARKAAPAWRPEVKLHGKCRVNVSNYGLDTYGDLFTPRQLVALTTFSDLVPEAIERCRQDALAAGLPDDGLGLDAGGNGPTAYAEAVGVYLAFALSRTADWGNSLSRWESKAQVPQQLFGRHAIPMIWDFAEANILGSSTGSLDASTQNIYKSFVKSSAEFVIPGHALLDDAQTQGITAQRVVSTDPPYYDNIGYADLSDFFYVWLRKCLRQIFPGLYATVAVPKAQELVATPYRHGSKEKAEAFFLDGMTRAMHNLAEQAHPAFPITIYYAFKQNETSDTTGTTSTGWETFLEAVIRAGFAICGTWPMRTEMGSRMISAGTNALASSIVLVCRQRVANAASVSRREFIRELNAALPGALDEMTRGGVNSPVAPVDLSQAIIGPGMAIFSQYAAVLEADGTPMGVKTALQLINRFLAEDDFDHDTQFCLHWFEQFGWSVAGFGDANTLAQSKGTAVTALVNAGVLESSKGQARLLRWAELPPGWAPETDTRLPVWEALHQLIRALNHAGESAAGALLARMPSRAEPMRALAYRLYTLCERKGWADDARAYNELVTAWSGIEQAAGEAGLVGAQAQFDI</sequence>